<dbReference type="Pfam" id="PF00326">
    <property type="entry name" value="Peptidase_S9"/>
    <property type="match status" value="1"/>
</dbReference>
<reference evidence="3 4" key="1">
    <citation type="submission" date="2021-02" db="EMBL/GenBank/DDBJ databases">
        <authorList>
            <person name="Pothier F. J."/>
        </authorList>
    </citation>
    <scope>NUCLEOTIDE SEQUENCE [LARGE SCALE GENOMIC DNA]</scope>
    <source>
        <strain evidence="3 4">1314c</strain>
    </source>
</reference>
<dbReference type="EMBL" id="HG992337">
    <property type="protein sequence ID" value="CAE6709611.1"/>
    <property type="molecule type" value="Genomic_DNA"/>
</dbReference>
<dbReference type="GO" id="GO:0006508">
    <property type="term" value="P:proteolysis"/>
    <property type="evidence" value="ECO:0007669"/>
    <property type="project" value="InterPro"/>
</dbReference>
<dbReference type="AlphaFoldDB" id="A0AAU9HKY6"/>
<dbReference type="Proteomes" id="UP000835242">
    <property type="component" value="Chromosome"/>
</dbReference>
<protein>
    <recommendedName>
        <fullName evidence="2">Peptidase S9 prolyl oligopeptidase catalytic domain-containing protein</fullName>
    </recommendedName>
</protein>
<dbReference type="SUPFAM" id="SSF82171">
    <property type="entry name" value="DPP6 N-terminal domain-like"/>
    <property type="match status" value="1"/>
</dbReference>
<sequence length="699" mass="76706">MGVMRSSIWRSGVPGVLGLLLATAVQAQAVSPRQLLEVADISHPVLSPDGNLVAFRMEQASVERNTYDTVWYVQRADGAGPARKVGEGGHLQRESDGASLVPAAAVWARDGRHLYYRALLHGRVDVWRAAADGSQAHMVTSDAADVRNFQLSADGRRLFYSVGATRDATEAATLGEYDAGIRIDQTIPIGQGLFRSGYLDERWTTQRLYGSDVIRAPLLSQLPERWKTVDLASGQVSETAVSDIPVDPAAVDRQVADLHPWKQARDALTGNVALLTHVVAWDGVGPRPNVALSVLLDGQPSRRVDCHAALCTGKPITEVVWRPGRTAVLFTTTDPDDSQAQSIYEWDVATNRVTLIVKTNGLVNGGRAVPAPCAVSADAVVCVAADAGRPPRLERIDLNSRRRTVLFDPNAALAAEMANMPIERLRWSDAQGRTFNGLYYPAQRGTHPSALFITYYRCTGFVRGGVGDEWPLATLAGLGISALCINAPASDQDAITRFEIGRSCIERVVQVLAARGDIDQHRVGMGGLSYGTEMTYWMAMRSDVLAAASVSSIAFSPLAYTLMRMSGEAFVSRLRTYWQLGAPEETPEQWRRLSPVFNLERIHAPVLMQLPEQEYLHTLDYAGPLIRDGRADLYVYPNEAHQKFQPRHKLAVYTRNVDWFRFWLQDVEDPDPGKAAQYLAWRTMRATKAVRPGAAAATP</sequence>
<dbReference type="Gene3D" id="3.40.50.1820">
    <property type="entry name" value="alpha/beta hydrolase"/>
    <property type="match status" value="1"/>
</dbReference>
<evidence type="ECO:0000259" key="2">
    <source>
        <dbReference type="Pfam" id="PF00326"/>
    </source>
</evidence>
<keyword evidence="1" id="KW-0732">Signal</keyword>
<feature type="domain" description="Peptidase S9 prolyl oligopeptidase catalytic" evidence="2">
    <location>
        <begin position="508"/>
        <end position="665"/>
    </location>
</feature>
<accession>A0AAU9HKY6</accession>
<feature type="signal peptide" evidence="1">
    <location>
        <begin position="1"/>
        <end position="29"/>
    </location>
</feature>
<dbReference type="InterPro" id="IPR011042">
    <property type="entry name" value="6-blade_b-propeller_TolB-like"/>
</dbReference>
<dbReference type="EMBL" id="HG992337">
    <property type="protein sequence ID" value="CAE6709587.1"/>
    <property type="molecule type" value="Genomic_DNA"/>
</dbReference>
<feature type="chain" id="PRO_5043289286" description="Peptidase S9 prolyl oligopeptidase catalytic domain-containing protein" evidence="1">
    <location>
        <begin position="30"/>
        <end position="699"/>
    </location>
</feature>
<dbReference type="Gene3D" id="2.120.10.30">
    <property type="entry name" value="TolB, C-terminal domain"/>
    <property type="match status" value="1"/>
</dbReference>
<gene>
    <name evidence="3" type="ORF">XA1314C_06420</name>
</gene>
<dbReference type="NCBIfam" id="NF033523">
    <property type="entry name" value="lasso_peptidase"/>
    <property type="match status" value="1"/>
</dbReference>
<dbReference type="RefSeq" id="WP_228600540.1">
    <property type="nucleotide sequence ID" value="NZ_HG992337.1"/>
</dbReference>
<proteinExistence type="predicted"/>
<dbReference type="GO" id="GO:0008236">
    <property type="term" value="F:serine-type peptidase activity"/>
    <property type="evidence" value="ECO:0007669"/>
    <property type="project" value="InterPro"/>
</dbReference>
<dbReference type="SUPFAM" id="SSF53474">
    <property type="entry name" value="alpha/beta-Hydrolases"/>
    <property type="match status" value="1"/>
</dbReference>
<evidence type="ECO:0000313" key="4">
    <source>
        <dbReference type="Proteomes" id="UP000835242"/>
    </source>
</evidence>
<organism evidence="3 4">
    <name type="scientific">Xanthomonas arboricola</name>
    <dbReference type="NCBI Taxonomy" id="56448"/>
    <lineage>
        <taxon>Bacteria</taxon>
        <taxon>Pseudomonadati</taxon>
        <taxon>Pseudomonadota</taxon>
        <taxon>Gammaproteobacteria</taxon>
        <taxon>Lysobacterales</taxon>
        <taxon>Lysobacteraceae</taxon>
        <taxon>Xanthomonas</taxon>
    </lineage>
</organism>
<evidence type="ECO:0000256" key="1">
    <source>
        <dbReference type="SAM" id="SignalP"/>
    </source>
</evidence>
<dbReference type="InterPro" id="IPR053536">
    <property type="entry name" value="Lasso_peptide_isopeptidase"/>
</dbReference>
<dbReference type="InterPro" id="IPR029058">
    <property type="entry name" value="AB_hydrolase_fold"/>
</dbReference>
<evidence type="ECO:0000313" key="3">
    <source>
        <dbReference type="EMBL" id="CAE6709587.1"/>
    </source>
</evidence>
<name>A0AAU9HKY6_9XANT</name>
<dbReference type="InterPro" id="IPR001375">
    <property type="entry name" value="Peptidase_S9_cat"/>
</dbReference>